<keyword evidence="1" id="KW-1133">Transmembrane helix</keyword>
<organism evidence="2 3">
    <name type="scientific">Limosilactobacillus alvi</name>
    <dbReference type="NCBI Taxonomy" id="990412"/>
    <lineage>
        <taxon>Bacteria</taxon>
        <taxon>Bacillati</taxon>
        <taxon>Bacillota</taxon>
        <taxon>Bacilli</taxon>
        <taxon>Lactobacillales</taxon>
        <taxon>Lactobacillaceae</taxon>
        <taxon>Limosilactobacillus</taxon>
    </lineage>
</organism>
<evidence type="ECO:0000313" key="3">
    <source>
        <dbReference type="Proteomes" id="UP000776629"/>
    </source>
</evidence>
<keyword evidence="1" id="KW-0812">Transmembrane</keyword>
<dbReference type="RefSeq" id="WP_204775823.1">
    <property type="nucleotide sequence ID" value="NZ_JACJJQ010000002.1"/>
</dbReference>
<dbReference type="Proteomes" id="UP000776629">
    <property type="component" value="Unassembled WGS sequence"/>
</dbReference>
<proteinExistence type="predicted"/>
<sequence length="46" mass="5142">MINLNEAVTERKLISNKPVMNKLSFTIITAVFKTIAGNMIAFLMIT</sequence>
<protein>
    <submittedName>
        <fullName evidence="2">Uncharacterized protein</fullName>
    </submittedName>
</protein>
<keyword evidence="1" id="KW-0472">Membrane</keyword>
<comment type="caution">
    <text evidence="2">The sequence shown here is derived from an EMBL/GenBank/DDBJ whole genome shotgun (WGS) entry which is preliminary data.</text>
</comment>
<gene>
    <name evidence="2" type="ORF">H5993_00640</name>
</gene>
<reference evidence="2 3" key="1">
    <citation type="journal article" date="2021" name="Sci. Rep.">
        <title>The distribution of antibiotic resistance genes in chicken gut microbiota commensals.</title>
        <authorList>
            <person name="Juricova H."/>
            <person name="Matiasovicova J."/>
            <person name="Kubasova T."/>
            <person name="Cejkova D."/>
            <person name="Rychlik I."/>
        </authorList>
    </citation>
    <scope>NUCLEOTIDE SEQUENCE [LARGE SCALE GENOMIC DNA]</scope>
    <source>
        <strain evidence="2 3">An810</strain>
    </source>
</reference>
<evidence type="ECO:0000256" key="1">
    <source>
        <dbReference type="SAM" id="Phobius"/>
    </source>
</evidence>
<accession>A0ABS2EMJ0</accession>
<keyword evidence="3" id="KW-1185">Reference proteome</keyword>
<dbReference type="EMBL" id="JACJJQ010000002">
    <property type="protein sequence ID" value="MBM6753276.1"/>
    <property type="molecule type" value="Genomic_DNA"/>
</dbReference>
<name>A0ABS2EMJ0_9LACO</name>
<feature type="transmembrane region" description="Helical" evidence="1">
    <location>
        <begin position="23"/>
        <end position="45"/>
    </location>
</feature>
<evidence type="ECO:0000313" key="2">
    <source>
        <dbReference type="EMBL" id="MBM6753276.1"/>
    </source>
</evidence>